<dbReference type="PROSITE" id="PS51257">
    <property type="entry name" value="PROKAR_LIPOPROTEIN"/>
    <property type="match status" value="1"/>
</dbReference>
<organism evidence="1 2">
    <name type="scientific">Portunus trituberculatus</name>
    <name type="common">Swimming crab</name>
    <name type="synonym">Neptunus trituberculatus</name>
    <dbReference type="NCBI Taxonomy" id="210409"/>
    <lineage>
        <taxon>Eukaryota</taxon>
        <taxon>Metazoa</taxon>
        <taxon>Ecdysozoa</taxon>
        <taxon>Arthropoda</taxon>
        <taxon>Crustacea</taxon>
        <taxon>Multicrustacea</taxon>
        <taxon>Malacostraca</taxon>
        <taxon>Eumalacostraca</taxon>
        <taxon>Eucarida</taxon>
        <taxon>Decapoda</taxon>
        <taxon>Pleocyemata</taxon>
        <taxon>Brachyura</taxon>
        <taxon>Eubrachyura</taxon>
        <taxon>Portunoidea</taxon>
        <taxon>Portunidae</taxon>
        <taxon>Portuninae</taxon>
        <taxon>Portunus</taxon>
    </lineage>
</organism>
<reference evidence="1 2" key="1">
    <citation type="submission" date="2019-05" db="EMBL/GenBank/DDBJ databases">
        <title>Another draft genome of Portunus trituberculatus and its Hox gene families provides insights of decapod evolution.</title>
        <authorList>
            <person name="Jeong J.-H."/>
            <person name="Song I."/>
            <person name="Kim S."/>
            <person name="Choi T."/>
            <person name="Kim D."/>
            <person name="Ryu S."/>
            <person name="Kim W."/>
        </authorList>
    </citation>
    <scope>NUCLEOTIDE SEQUENCE [LARGE SCALE GENOMIC DNA]</scope>
    <source>
        <tissue evidence="1">Muscle</tissue>
    </source>
</reference>
<dbReference type="Proteomes" id="UP000324222">
    <property type="component" value="Unassembled WGS sequence"/>
</dbReference>
<evidence type="ECO:0000313" key="2">
    <source>
        <dbReference type="Proteomes" id="UP000324222"/>
    </source>
</evidence>
<protein>
    <submittedName>
        <fullName evidence="1">Uncharacterized protein</fullName>
    </submittedName>
</protein>
<proteinExistence type="predicted"/>
<comment type="caution">
    <text evidence="1">The sequence shown here is derived from an EMBL/GenBank/DDBJ whole genome shotgun (WGS) entry which is preliminary data.</text>
</comment>
<sequence>MTVLKAEAVSGSAAMNTLMALMQSFSGCHSTECLMSDKTTAKDVSTGVFFSVDSSGTPKEEQPQLQHRHVLAGDAGFMSNYRENHEDILENASTTACWKYNKDEKFGICPHSLSVAVSGQGNE</sequence>
<name>A0A5B7EKI8_PORTR</name>
<keyword evidence="2" id="KW-1185">Reference proteome</keyword>
<accession>A0A5B7EKI8</accession>
<dbReference type="EMBL" id="VSRR010002945">
    <property type="protein sequence ID" value="MPC33955.1"/>
    <property type="molecule type" value="Genomic_DNA"/>
</dbReference>
<gene>
    <name evidence="1" type="ORF">E2C01_027325</name>
</gene>
<evidence type="ECO:0000313" key="1">
    <source>
        <dbReference type="EMBL" id="MPC33955.1"/>
    </source>
</evidence>
<dbReference type="AlphaFoldDB" id="A0A5B7EKI8"/>